<proteinExistence type="predicted"/>
<keyword evidence="3" id="KW-1185">Reference proteome</keyword>
<sequence>MTALLLAQVVYATVGVAYNVVSLHAVRAGRQPLSQGSAAAGLAVMLAYGASLSLGFAGLDVAYRAAMTLFIVVIGYAGLLVHLRRGPSEYYRSRSAWTAAVVINTAGLLLNLTALIVGP</sequence>
<evidence type="ECO:0000256" key="1">
    <source>
        <dbReference type="SAM" id="Phobius"/>
    </source>
</evidence>
<reference evidence="2" key="2">
    <citation type="submission" date="2020-09" db="EMBL/GenBank/DDBJ databases">
        <authorList>
            <person name="Sun Q."/>
            <person name="Ohkuma M."/>
        </authorList>
    </citation>
    <scope>NUCLEOTIDE SEQUENCE</scope>
    <source>
        <strain evidence="2">JCM 4386</strain>
    </source>
</reference>
<accession>A0A918GFM1</accession>
<feature type="transmembrane region" description="Helical" evidence="1">
    <location>
        <begin position="38"/>
        <end position="59"/>
    </location>
</feature>
<gene>
    <name evidence="2" type="ORF">GCM10010269_83560</name>
</gene>
<comment type="caution">
    <text evidence="2">The sequence shown here is derived from an EMBL/GenBank/DDBJ whole genome shotgun (WGS) entry which is preliminary data.</text>
</comment>
<dbReference type="EMBL" id="BMTL01000090">
    <property type="protein sequence ID" value="GGS32754.1"/>
    <property type="molecule type" value="Genomic_DNA"/>
</dbReference>
<reference evidence="2" key="1">
    <citation type="journal article" date="2014" name="Int. J. Syst. Evol. Microbiol.">
        <title>Complete genome sequence of Corynebacterium casei LMG S-19264T (=DSM 44701T), isolated from a smear-ripened cheese.</title>
        <authorList>
            <consortium name="US DOE Joint Genome Institute (JGI-PGF)"/>
            <person name="Walter F."/>
            <person name="Albersmeier A."/>
            <person name="Kalinowski J."/>
            <person name="Ruckert C."/>
        </authorList>
    </citation>
    <scope>NUCLEOTIDE SEQUENCE</scope>
    <source>
        <strain evidence="2">JCM 4386</strain>
    </source>
</reference>
<feature type="transmembrane region" description="Helical" evidence="1">
    <location>
        <begin position="6"/>
        <end position="26"/>
    </location>
</feature>
<organism evidence="2 3">
    <name type="scientific">Streptomyces humidus</name>
    <dbReference type="NCBI Taxonomy" id="52259"/>
    <lineage>
        <taxon>Bacteria</taxon>
        <taxon>Bacillati</taxon>
        <taxon>Actinomycetota</taxon>
        <taxon>Actinomycetes</taxon>
        <taxon>Kitasatosporales</taxon>
        <taxon>Streptomycetaceae</taxon>
        <taxon>Streptomyces</taxon>
    </lineage>
</organism>
<dbReference type="Proteomes" id="UP000606194">
    <property type="component" value="Unassembled WGS sequence"/>
</dbReference>
<keyword evidence="1" id="KW-0812">Transmembrane</keyword>
<name>A0A918GFM1_9ACTN</name>
<keyword evidence="1" id="KW-1133">Transmembrane helix</keyword>
<evidence type="ECO:0000313" key="3">
    <source>
        <dbReference type="Proteomes" id="UP000606194"/>
    </source>
</evidence>
<evidence type="ECO:0000313" key="2">
    <source>
        <dbReference type="EMBL" id="GGS32754.1"/>
    </source>
</evidence>
<keyword evidence="1" id="KW-0472">Membrane</keyword>
<protein>
    <submittedName>
        <fullName evidence="2">Uncharacterized protein</fullName>
    </submittedName>
</protein>
<feature type="transmembrane region" description="Helical" evidence="1">
    <location>
        <begin position="65"/>
        <end position="83"/>
    </location>
</feature>
<dbReference type="AlphaFoldDB" id="A0A918GFM1"/>
<dbReference type="RefSeq" id="WP_190154545.1">
    <property type="nucleotide sequence ID" value="NZ_BMTL01000090.1"/>
</dbReference>
<feature type="transmembrane region" description="Helical" evidence="1">
    <location>
        <begin position="95"/>
        <end position="117"/>
    </location>
</feature>